<dbReference type="EMBL" id="KN818279">
    <property type="protein sequence ID" value="KIL61806.1"/>
    <property type="molecule type" value="Genomic_DNA"/>
</dbReference>
<keyword evidence="2" id="KW-1185">Reference proteome</keyword>
<reference evidence="1 2" key="1">
    <citation type="submission" date="2014-04" db="EMBL/GenBank/DDBJ databases">
        <title>Evolutionary Origins and Diversification of the Mycorrhizal Mutualists.</title>
        <authorList>
            <consortium name="DOE Joint Genome Institute"/>
            <consortium name="Mycorrhizal Genomics Consortium"/>
            <person name="Kohler A."/>
            <person name="Kuo A."/>
            <person name="Nagy L.G."/>
            <person name="Floudas D."/>
            <person name="Copeland A."/>
            <person name="Barry K.W."/>
            <person name="Cichocki N."/>
            <person name="Veneault-Fourrey C."/>
            <person name="LaButti K."/>
            <person name="Lindquist E.A."/>
            <person name="Lipzen A."/>
            <person name="Lundell T."/>
            <person name="Morin E."/>
            <person name="Murat C."/>
            <person name="Riley R."/>
            <person name="Ohm R."/>
            <person name="Sun H."/>
            <person name="Tunlid A."/>
            <person name="Henrissat B."/>
            <person name="Grigoriev I.V."/>
            <person name="Hibbett D.S."/>
            <person name="Martin F."/>
        </authorList>
    </citation>
    <scope>NUCLEOTIDE SEQUENCE [LARGE SCALE GENOMIC DNA]</scope>
    <source>
        <strain evidence="1 2">Koide BX008</strain>
    </source>
</reference>
<accession>A0A0C2WY88</accession>
<evidence type="ECO:0000313" key="2">
    <source>
        <dbReference type="Proteomes" id="UP000054549"/>
    </source>
</evidence>
<dbReference type="InParanoid" id="A0A0C2WY88"/>
<proteinExistence type="predicted"/>
<dbReference type="Proteomes" id="UP000054549">
    <property type="component" value="Unassembled WGS sequence"/>
</dbReference>
<name>A0A0C2WY88_AMAMK</name>
<dbReference type="AlphaFoldDB" id="A0A0C2WY88"/>
<protein>
    <submittedName>
        <fullName evidence="1">Uncharacterized protein</fullName>
    </submittedName>
</protein>
<sequence>MGWLLSDEEVQGAGLNQSAWPENQFCFEHIGVRCRQVPTSIPMMTQLIKQIPGRFTSLVFKRK</sequence>
<gene>
    <name evidence="1" type="ORF">M378DRAFT_166442</name>
</gene>
<dbReference type="HOGENOM" id="CLU_2885324_0_0_1"/>
<organism evidence="1 2">
    <name type="scientific">Amanita muscaria (strain Koide BX008)</name>
    <dbReference type="NCBI Taxonomy" id="946122"/>
    <lineage>
        <taxon>Eukaryota</taxon>
        <taxon>Fungi</taxon>
        <taxon>Dikarya</taxon>
        <taxon>Basidiomycota</taxon>
        <taxon>Agaricomycotina</taxon>
        <taxon>Agaricomycetes</taxon>
        <taxon>Agaricomycetidae</taxon>
        <taxon>Agaricales</taxon>
        <taxon>Pluteineae</taxon>
        <taxon>Amanitaceae</taxon>
        <taxon>Amanita</taxon>
    </lineage>
</organism>
<evidence type="ECO:0000313" key="1">
    <source>
        <dbReference type="EMBL" id="KIL61806.1"/>
    </source>
</evidence>